<evidence type="ECO:0000313" key="1">
    <source>
        <dbReference type="EMBL" id="JAD56113.1"/>
    </source>
</evidence>
<reference evidence="1" key="1">
    <citation type="submission" date="2014-09" db="EMBL/GenBank/DDBJ databases">
        <authorList>
            <person name="Magalhaes I.L.F."/>
            <person name="Oliveira U."/>
            <person name="Santos F.R."/>
            <person name="Vidigal T.H.D.A."/>
            <person name="Brescovit A.D."/>
            <person name="Santos A.J."/>
        </authorList>
    </citation>
    <scope>NUCLEOTIDE SEQUENCE</scope>
    <source>
        <tissue evidence="1">Shoot tissue taken approximately 20 cm above the soil surface</tissue>
    </source>
</reference>
<name>A0A0A9B1Y1_ARUDO</name>
<dbReference type="AlphaFoldDB" id="A0A0A9B1Y1"/>
<organism evidence="1">
    <name type="scientific">Arundo donax</name>
    <name type="common">Giant reed</name>
    <name type="synonym">Donax arundinaceus</name>
    <dbReference type="NCBI Taxonomy" id="35708"/>
    <lineage>
        <taxon>Eukaryota</taxon>
        <taxon>Viridiplantae</taxon>
        <taxon>Streptophyta</taxon>
        <taxon>Embryophyta</taxon>
        <taxon>Tracheophyta</taxon>
        <taxon>Spermatophyta</taxon>
        <taxon>Magnoliopsida</taxon>
        <taxon>Liliopsida</taxon>
        <taxon>Poales</taxon>
        <taxon>Poaceae</taxon>
        <taxon>PACMAD clade</taxon>
        <taxon>Arundinoideae</taxon>
        <taxon>Arundineae</taxon>
        <taxon>Arundo</taxon>
    </lineage>
</organism>
<dbReference type="EMBL" id="GBRH01241782">
    <property type="protein sequence ID" value="JAD56113.1"/>
    <property type="molecule type" value="Transcribed_RNA"/>
</dbReference>
<sequence length="45" mass="4769">MALLNRGPLDSMYNNRHSVLDSGSDLGPLVAVARAPNPRDTCGCN</sequence>
<protein>
    <submittedName>
        <fullName evidence="1">Uncharacterized protein</fullName>
    </submittedName>
</protein>
<proteinExistence type="predicted"/>
<accession>A0A0A9B1Y1</accession>
<reference evidence="1" key="2">
    <citation type="journal article" date="2015" name="Data Brief">
        <title>Shoot transcriptome of the giant reed, Arundo donax.</title>
        <authorList>
            <person name="Barrero R.A."/>
            <person name="Guerrero F.D."/>
            <person name="Moolhuijzen P."/>
            <person name="Goolsby J.A."/>
            <person name="Tidwell J."/>
            <person name="Bellgard S.E."/>
            <person name="Bellgard M.I."/>
        </authorList>
    </citation>
    <scope>NUCLEOTIDE SEQUENCE</scope>
    <source>
        <tissue evidence="1">Shoot tissue taken approximately 20 cm above the soil surface</tissue>
    </source>
</reference>